<dbReference type="SMART" id="SM00028">
    <property type="entry name" value="TPR"/>
    <property type="match status" value="2"/>
</dbReference>
<evidence type="ECO:0000256" key="3">
    <source>
        <dbReference type="SAM" id="Phobius"/>
    </source>
</evidence>
<protein>
    <submittedName>
        <fullName evidence="6">Uncharacterized protein</fullName>
    </submittedName>
</protein>
<dbReference type="InterPro" id="IPR026870">
    <property type="entry name" value="Zinc_ribbon_dom"/>
</dbReference>
<dbReference type="Pfam" id="PF13240">
    <property type="entry name" value="Zn_Ribbon_1"/>
    <property type="match status" value="1"/>
</dbReference>
<keyword evidence="1" id="KW-0802">TPR repeat</keyword>
<evidence type="ECO:0000256" key="1">
    <source>
        <dbReference type="PROSITE-ProRule" id="PRU00339"/>
    </source>
</evidence>
<evidence type="ECO:0000259" key="4">
    <source>
        <dbReference type="Pfam" id="PF13240"/>
    </source>
</evidence>
<dbReference type="InterPro" id="IPR059177">
    <property type="entry name" value="GH29D-like_dom"/>
</dbReference>
<feature type="domain" description="GH29D-like beta-sandwich" evidence="5">
    <location>
        <begin position="245"/>
        <end position="302"/>
    </location>
</feature>
<dbReference type="RefSeq" id="WP_069159474.1">
    <property type="nucleotide sequence ID" value="NZ_DBFYTC010000066.1"/>
</dbReference>
<gene>
    <name evidence="6" type="ORF">BEH84_06218</name>
</gene>
<organism evidence="6 7">
    <name type="scientific">Eisenbergiella tayi</name>
    <dbReference type="NCBI Taxonomy" id="1432052"/>
    <lineage>
        <taxon>Bacteria</taxon>
        <taxon>Bacillati</taxon>
        <taxon>Bacillota</taxon>
        <taxon>Clostridia</taxon>
        <taxon>Lachnospirales</taxon>
        <taxon>Lachnospiraceae</taxon>
        <taxon>Eisenbergiella</taxon>
    </lineage>
</organism>
<evidence type="ECO:0000313" key="7">
    <source>
        <dbReference type="Proteomes" id="UP000095003"/>
    </source>
</evidence>
<feature type="domain" description="GH29D-like beta-sandwich" evidence="5">
    <location>
        <begin position="327"/>
        <end position="387"/>
    </location>
</feature>
<name>A0A1E3A1N3_9FIRM</name>
<dbReference type="PATRIC" id="fig|1432052.3.peg.6868"/>
<feature type="domain" description="Zinc-ribbon" evidence="4">
    <location>
        <begin position="2"/>
        <end position="22"/>
    </location>
</feature>
<dbReference type="GeneID" id="93304198"/>
<dbReference type="InterPro" id="IPR019734">
    <property type="entry name" value="TPR_rpt"/>
</dbReference>
<dbReference type="EMBL" id="MCGI01000009">
    <property type="protein sequence ID" value="ODM02663.1"/>
    <property type="molecule type" value="Genomic_DNA"/>
</dbReference>
<evidence type="ECO:0000313" key="6">
    <source>
        <dbReference type="EMBL" id="ODM02663.1"/>
    </source>
</evidence>
<keyword evidence="3" id="KW-1133">Transmembrane helix</keyword>
<dbReference type="AlphaFoldDB" id="A0A1E3A1N3"/>
<feature type="repeat" description="TPR" evidence="1">
    <location>
        <begin position="129"/>
        <end position="162"/>
    </location>
</feature>
<sequence>MKCPRCGNELKDGMLFCEHCGEEIRIVQDFEPEMEMNMETFSTETFSVEEDFPMDEILSDRMESARPKDAGGSMKAPGTEPFLKGKIRRIKKRFLSLSIQRRIVTVIILLLLVFGAGGSAVAGVRHFSADYQYNKAMEYIDKKDYVKACAYAQRAVELEPDNVDYLLRLAGCTYAAGNEEDTISLCYTIIEMDNSNEAAYKRLISIYESRKEYDIINELLLSCGNEQIVNQYPAYIAKPPEFSYKGGVYNETLSVKIIANTKGTIYYTTDGSVPDENSLVYSSPIFLESGQYDIRAVFINAYDVKSEEASEYYYVDVTVPEAPLVAPEEGEYTRPALITVEAQEDYTVYYTTDGTLPTADSTQYTGPFPMPVGVNTFRFVCYSASGVAGEETQVKYSLNLHASLSIEAARNKLLFELVNAGIIQNMGGSVKTGTGHNVYGYKYAVTIDGTDYYLYREYYEDDAGNRAGTGTDYVVSIMDGLCYKAVQAVKEASASGIKADDSQTLPDSGGDEGQETRKEPWPTLTLQDINSGTNLPEE</sequence>
<comment type="caution">
    <text evidence="6">The sequence shown here is derived from an EMBL/GenBank/DDBJ whole genome shotgun (WGS) entry which is preliminary data.</text>
</comment>
<accession>A0A1E3A1N3</accession>
<dbReference type="Pfam" id="PF13290">
    <property type="entry name" value="CHB_HEX_C_1"/>
    <property type="match status" value="2"/>
</dbReference>
<proteinExistence type="predicted"/>
<reference evidence="6 7" key="1">
    <citation type="submission" date="2016-07" db="EMBL/GenBank/DDBJ databases">
        <title>Characterization of isolates of Eisenbergiella tayi derived from blood cultures, using whole genome sequencing.</title>
        <authorList>
            <person name="Burdz T."/>
            <person name="Wiebe D."/>
            <person name="Huynh C."/>
            <person name="Bernard K."/>
        </authorList>
    </citation>
    <scope>NUCLEOTIDE SEQUENCE [LARGE SCALE GENOMIC DNA]</scope>
    <source>
        <strain evidence="6 7">NML 120489</strain>
    </source>
</reference>
<keyword evidence="3" id="KW-0472">Membrane</keyword>
<feature type="transmembrane region" description="Helical" evidence="3">
    <location>
        <begin position="103"/>
        <end position="124"/>
    </location>
</feature>
<evidence type="ECO:0000256" key="2">
    <source>
        <dbReference type="SAM" id="MobiDB-lite"/>
    </source>
</evidence>
<dbReference type="Proteomes" id="UP000095003">
    <property type="component" value="Unassembled WGS sequence"/>
</dbReference>
<dbReference type="PROSITE" id="PS50005">
    <property type="entry name" value="TPR"/>
    <property type="match status" value="1"/>
</dbReference>
<dbReference type="InterPro" id="IPR011990">
    <property type="entry name" value="TPR-like_helical_dom_sf"/>
</dbReference>
<dbReference type="Gene3D" id="1.25.40.10">
    <property type="entry name" value="Tetratricopeptide repeat domain"/>
    <property type="match status" value="1"/>
</dbReference>
<dbReference type="SUPFAM" id="SSF48452">
    <property type="entry name" value="TPR-like"/>
    <property type="match status" value="1"/>
</dbReference>
<feature type="compositionally biased region" description="Polar residues" evidence="2">
    <location>
        <begin position="524"/>
        <end position="538"/>
    </location>
</feature>
<keyword evidence="3" id="KW-0812">Transmembrane</keyword>
<feature type="region of interest" description="Disordered" evidence="2">
    <location>
        <begin position="495"/>
        <end position="538"/>
    </location>
</feature>
<evidence type="ECO:0000259" key="5">
    <source>
        <dbReference type="Pfam" id="PF13290"/>
    </source>
</evidence>